<dbReference type="RefSeq" id="WP_115496027.1">
    <property type="nucleotide sequence ID" value="NZ_QRBE01000007.1"/>
</dbReference>
<accession>A0A370WXP2</accession>
<dbReference type="PANTHER" id="PTHR37625">
    <property type="entry name" value="OUTER MEMBRANE LIPOPROTEIN-RELATED"/>
    <property type="match status" value="1"/>
</dbReference>
<keyword evidence="1" id="KW-0449">Lipoprotein</keyword>
<dbReference type="NCBIfam" id="TIGR03352">
    <property type="entry name" value="VI_chp_3"/>
    <property type="match status" value="1"/>
</dbReference>
<evidence type="ECO:0000313" key="1">
    <source>
        <dbReference type="EMBL" id="RDS80882.1"/>
    </source>
</evidence>
<dbReference type="Pfam" id="PF12790">
    <property type="entry name" value="T6SS-SciN"/>
    <property type="match status" value="1"/>
</dbReference>
<reference evidence="1 2" key="1">
    <citation type="submission" date="2018-07" db="EMBL/GenBank/DDBJ databases">
        <title>Dyella monticola sp. nov. and Dyella psychrodurans sp. nov. isolated from monsoon evergreen broad-leaved forest soil of Dinghu Mountain, China.</title>
        <authorList>
            <person name="Gao Z."/>
            <person name="Qiu L."/>
        </authorList>
    </citation>
    <scope>NUCLEOTIDE SEQUENCE [LARGE SCALE GENOMIC DNA]</scope>
    <source>
        <strain evidence="1 2">4G-K06</strain>
    </source>
</reference>
<organism evidence="1 2">
    <name type="scientific">Dyella monticola</name>
    <dbReference type="NCBI Taxonomy" id="1927958"/>
    <lineage>
        <taxon>Bacteria</taxon>
        <taxon>Pseudomonadati</taxon>
        <taxon>Pseudomonadota</taxon>
        <taxon>Gammaproteobacteria</taxon>
        <taxon>Lysobacterales</taxon>
        <taxon>Rhodanobacteraceae</taxon>
        <taxon>Dyella</taxon>
    </lineage>
</organism>
<dbReference type="InterPro" id="IPR038706">
    <property type="entry name" value="Type_VI_SciN-like_sf"/>
</dbReference>
<dbReference type="AlphaFoldDB" id="A0A370WXP2"/>
<dbReference type="OrthoDB" id="7066769at2"/>
<evidence type="ECO:0000313" key="2">
    <source>
        <dbReference type="Proteomes" id="UP000254258"/>
    </source>
</evidence>
<comment type="caution">
    <text evidence="1">The sequence shown here is derived from an EMBL/GenBank/DDBJ whole genome shotgun (WGS) entry which is preliminary data.</text>
</comment>
<dbReference type="EMBL" id="QRBE01000007">
    <property type="protein sequence ID" value="RDS80882.1"/>
    <property type="molecule type" value="Genomic_DNA"/>
</dbReference>
<dbReference type="Proteomes" id="UP000254258">
    <property type="component" value="Unassembled WGS sequence"/>
</dbReference>
<name>A0A370WXP2_9GAMM</name>
<dbReference type="PANTHER" id="PTHR37625:SF4">
    <property type="entry name" value="OUTER MEMBRANE LIPOPROTEIN"/>
    <property type="match status" value="1"/>
</dbReference>
<keyword evidence="2" id="KW-1185">Reference proteome</keyword>
<protein>
    <submittedName>
        <fullName evidence="1">Type VI secretion system lipoprotein TssJ</fullName>
    </submittedName>
</protein>
<dbReference type="Gene3D" id="2.60.40.4150">
    <property type="entry name" value="Type VI secretion system, lipoprotein SciN"/>
    <property type="match status" value="1"/>
</dbReference>
<gene>
    <name evidence="1" type="primary">tssJ</name>
    <name evidence="1" type="ORF">DWU98_13185</name>
</gene>
<dbReference type="InterPro" id="IPR017734">
    <property type="entry name" value="T6SS_SciN"/>
</dbReference>
<proteinExistence type="predicted"/>
<sequence>MSTSFVFRSRCVAFPIVATLLTGCGAWQTVKDTSSHTAQAIFIAKVKQMNLVVEGRAGLNHDERGASLPVAIRVYQLKDDKAFNAATYTQLLSPADSVLKSDVVNQTDIVLGPKMTVTLNKPMADDAHYVCIVGFFRDPSGTGWKQVIPKSQWKHTDPVRISVIGNRIQMEH</sequence>